<dbReference type="EMBL" id="FZMP01000247">
    <property type="protein sequence ID" value="SNQ62892.1"/>
    <property type="molecule type" value="Genomic_DNA"/>
</dbReference>
<feature type="domain" description="ABC3 transporter permease C-terminal" evidence="7">
    <location>
        <begin position="271"/>
        <end position="391"/>
    </location>
</feature>
<gene>
    <name evidence="8" type="ORF">MNV_960005</name>
</gene>
<keyword evidence="4 6" id="KW-1133">Transmembrane helix</keyword>
<dbReference type="AlphaFoldDB" id="A0A284VUD8"/>
<sequence length="399" mass="44293">MFNNVKLSLFLASRSMMKGNKSTLLLIIFIMSLIFVNLVFIGSIFLGVTEATNKQVINSLYSNVVIEPKKDEKYISDVYSLEQKIKGVPGIVGISSQYVTGATLSYKDKHGTWTLRAVNPDDEMKVTTNHNHLIAGNYLSRLDGNEILLGKEIAGGFGGDLEYNSLGVKVGDSIDVLFDNGVKKSYRVKGIFDANFIQTNTMAYISKKEMESVVGLEDKASQILVKTRDNGNEEMYIKQFLETGIKEEIKPWTVYAGMVKNITNSFDMIAMMISAIGLFVAVITIFIIVYTSTISKRRQIGILRAVGIEESVIIQSYIFQAMFIVISGIFIGLMIIFFAIKPWFIEHPLKFPIGLASLLILPEKVSMNAVSLIIAALAAGFIPSWLAVRKTIIDAMWGE</sequence>
<feature type="transmembrane region" description="Helical" evidence="6">
    <location>
        <begin position="24"/>
        <end position="48"/>
    </location>
</feature>
<dbReference type="InterPro" id="IPR051447">
    <property type="entry name" value="Lipoprotein-release_system"/>
</dbReference>
<dbReference type="InterPro" id="IPR003838">
    <property type="entry name" value="ABC3_permease_C"/>
</dbReference>
<evidence type="ECO:0000313" key="9">
    <source>
        <dbReference type="Proteomes" id="UP000218615"/>
    </source>
</evidence>
<dbReference type="PANTHER" id="PTHR30489:SF0">
    <property type="entry name" value="LIPOPROTEIN-RELEASING SYSTEM TRANSMEMBRANE PROTEIN LOLE"/>
    <property type="match status" value="1"/>
</dbReference>
<evidence type="ECO:0000256" key="3">
    <source>
        <dbReference type="ARBA" id="ARBA00022692"/>
    </source>
</evidence>
<feature type="transmembrane region" description="Helical" evidence="6">
    <location>
        <begin position="365"/>
        <end position="388"/>
    </location>
</feature>
<dbReference type="GO" id="GO:0044874">
    <property type="term" value="P:lipoprotein localization to outer membrane"/>
    <property type="evidence" value="ECO:0007669"/>
    <property type="project" value="TreeGrafter"/>
</dbReference>
<evidence type="ECO:0000313" key="8">
    <source>
        <dbReference type="EMBL" id="SNQ62892.1"/>
    </source>
</evidence>
<proteinExistence type="predicted"/>
<keyword evidence="5 6" id="KW-0472">Membrane</keyword>
<evidence type="ECO:0000256" key="5">
    <source>
        <dbReference type="ARBA" id="ARBA00023136"/>
    </source>
</evidence>
<evidence type="ECO:0000256" key="4">
    <source>
        <dbReference type="ARBA" id="ARBA00022989"/>
    </source>
</evidence>
<name>A0A284VUD8_9EURY</name>
<dbReference type="Pfam" id="PF02687">
    <property type="entry name" value="FtsX"/>
    <property type="match status" value="1"/>
</dbReference>
<keyword evidence="3 6" id="KW-0812">Transmembrane</keyword>
<dbReference type="OrthoDB" id="116846at2157"/>
<accession>A0A284VUD8</accession>
<keyword evidence="2" id="KW-1003">Cell membrane</keyword>
<reference evidence="9" key="1">
    <citation type="submission" date="2017-06" db="EMBL/GenBank/DDBJ databases">
        <authorList>
            <person name="Cremers G."/>
        </authorList>
    </citation>
    <scope>NUCLEOTIDE SEQUENCE [LARGE SCALE GENOMIC DNA]</scope>
</reference>
<evidence type="ECO:0000256" key="2">
    <source>
        <dbReference type="ARBA" id="ARBA00022475"/>
    </source>
</evidence>
<evidence type="ECO:0000256" key="1">
    <source>
        <dbReference type="ARBA" id="ARBA00004651"/>
    </source>
</evidence>
<dbReference type="Proteomes" id="UP000218615">
    <property type="component" value="Unassembled WGS sequence"/>
</dbReference>
<keyword evidence="9" id="KW-1185">Reference proteome</keyword>
<dbReference type="GO" id="GO:0098797">
    <property type="term" value="C:plasma membrane protein complex"/>
    <property type="evidence" value="ECO:0007669"/>
    <property type="project" value="TreeGrafter"/>
</dbReference>
<feature type="transmembrane region" description="Helical" evidence="6">
    <location>
        <begin position="321"/>
        <end position="345"/>
    </location>
</feature>
<dbReference type="PANTHER" id="PTHR30489">
    <property type="entry name" value="LIPOPROTEIN-RELEASING SYSTEM TRANSMEMBRANE PROTEIN LOLE"/>
    <property type="match status" value="1"/>
</dbReference>
<protein>
    <submittedName>
        <fullName evidence="8">ABC transporter permease protein</fullName>
    </submittedName>
</protein>
<evidence type="ECO:0000259" key="7">
    <source>
        <dbReference type="Pfam" id="PF02687"/>
    </source>
</evidence>
<comment type="subcellular location">
    <subcellularLocation>
        <location evidence="1">Cell membrane</location>
        <topology evidence="1">Multi-pass membrane protein</topology>
    </subcellularLocation>
</comment>
<evidence type="ECO:0000256" key="6">
    <source>
        <dbReference type="SAM" id="Phobius"/>
    </source>
</evidence>
<organism evidence="8 9">
    <name type="scientific">Candidatus Methanoperedens nitratireducens</name>
    <dbReference type="NCBI Taxonomy" id="1392998"/>
    <lineage>
        <taxon>Archaea</taxon>
        <taxon>Methanobacteriati</taxon>
        <taxon>Methanobacteriota</taxon>
        <taxon>Stenosarchaea group</taxon>
        <taxon>Methanomicrobia</taxon>
        <taxon>Methanosarcinales</taxon>
        <taxon>ANME-2 cluster</taxon>
        <taxon>Candidatus Methanoperedentaceae</taxon>
        <taxon>Candidatus Methanoperedens</taxon>
    </lineage>
</organism>
<feature type="transmembrane region" description="Helical" evidence="6">
    <location>
        <begin position="268"/>
        <end position="290"/>
    </location>
</feature>